<keyword evidence="3" id="KW-1185">Reference proteome</keyword>
<proteinExistence type="predicted"/>
<organism evidence="2 3">
    <name type="scientific">Protopolystoma xenopodis</name>
    <dbReference type="NCBI Taxonomy" id="117903"/>
    <lineage>
        <taxon>Eukaryota</taxon>
        <taxon>Metazoa</taxon>
        <taxon>Spiralia</taxon>
        <taxon>Lophotrochozoa</taxon>
        <taxon>Platyhelminthes</taxon>
        <taxon>Monogenea</taxon>
        <taxon>Polyopisthocotylea</taxon>
        <taxon>Polystomatidea</taxon>
        <taxon>Polystomatidae</taxon>
        <taxon>Protopolystoma</taxon>
    </lineage>
</organism>
<dbReference type="Proteomes" id="UP000784294">
    <property type="component" value="Unassembled WGS sequence"/>
</dbReference>
<name>A0A3S5CRD6_9PLAT</name>
<evidence type="ECO:0000313" key="2">
    <source>
        <dbReference type="EMBL" id="VEL41964.1"/>
    </source>
</evidence>
<evidence type="ECO:0000313" key="3">
    <source>
        <dbReference type="Proteomes" id="UP000784294"/>
    </source>
</evidence>
<reference evidence="2" key="1">
    <citation type="submission" date="2018-11" db="EMBL/GenBank/DDBJ databases">
        <authorList>
            <consortium name="Pathogen Informatics"/>
        </authorList>
    </citation>
    <scope>NUCLEOTIDE SEQUENCE</scope>
</reference>
<protein>
    <submittedName>
        <fullName evidence="2">Uncharacterized protein</fullName>
    </submittedName>
</protein>
<dbReference type="EMBL" id="CAAALY010271870">
    <property type="protein sequence ID" value="VEL41964.1"/>
    <property type="molecule type" value="Genomic_DNA"/>
</dbReference>
<accession>A0A3S5CRD6</accession>
<gene>
    <name evidence="2" type="ORF">PXEA_LOCUS35404</name>
</gene>
<dbReference type="AlphaFoldDB" id="A0A3S5CRD6"/>
<sequence length="142" mass="16320">MRSYFSLPKSLEPSPMAPGTQCRENSSAPRNRTSLFPRRPWGGSNAPSFEMNNRKRENVGFMKRAPIADPQRVQIRSKHDQWRESLNKFTPLKIRLIREYTFSGLGQKDHTAWPGFVGQTIFECVTTTHVWTRVRVQAAASL</sequence>
<comment type="caution">
    <text evidence="2">The sequence shown here is derived from an EMBL/GenBank/DDBJ whole genome shotgun (WGS) entry which is preliminary data.</text>
</comment>
<feature type="compositionally biased region" description="Polar residues" evidence="1">
    <location>
        <begin position="22"/>
        <end position="34"/>
    </location>
</feature>
<feature type="region of interest" description="Disordered" evidence="1">
    <location>
        <begin position="1"/>
        <end position="55"/>
    </location>
</feature>
<evidence type="ECO:0000256" key="1">
    <source>
        <dbReference type="SAM" id="MobiDB-lite"/>
    </source>
</evidence>